<protein>
    <submittedName>
        <fullName evidence="1">Uncharacterized protein</fullName>
    </submittedName>
</protein>
<dbReference type="EMBL" id="NMUH01003357">
    <property type="protein sequence ID" value="MQM05150.1"/>
    <property type="molecule type" value="Genomic_DNA"/>
</dbReference>
<reference evidence="1" key="1">
    <citation type="submission" date="2017-07" db="EMBL/GenBank/DDBJ databases">
        <title>Taro Niue Genome Assembly and Annotation.</title>
        <authorList>
            <person name="Atibalentja N."/>
            <person name="Keating K."/>
            <person name="Fields C.J."/>
        </authorList>
    </citation>
    <scope>NUCLEOTIDE SEQUENCE</scope>
    <source>
        <strain evidence="1">Niue_2</strain>
        <tissue evidence="1">Leaf</tissue>
    </source>
</reference>
<dbReference type="AlphaFoldDB" id="A0A843WR91"/>
<name>A0A843WR91_COLES</name>
<feature type="non-terminal residue" evidence="1">
    <location>
        <position position="1"/>
    </location>
</feature>
<organism evidence="1 2">
    <name type="scientific">Colocasia esculenta</name>
    <name type="common">Wild taro</name>
    <name type="synonym">Arum esculentum</name>
    <dbReference type="NCBI Taxonomy" id="4460"/>
    <lineage>
        <taxon>Eukaryota</taxon>
        <taxon>Viridiplantae</taxon>
        <taxon>Streptophyta</taxon>
        <taxon>Embryophyta</taxon>
        <taxon>Tracheophyta</taxon>
        <taxon>Spermatophyta</taxon>
        <taxon>Magnoliopsida</taxon>
        <taxon>Liliopsida</taxon>
        <taxon>Araceae</taxon>
        <taxon>Aroideae</taxon>
        <taxon>Colocasieae</taxon>
        <taxon>Colocasia</taxon>
    </lineage>
</organism>
<proteinExistence type="predicted"/>
<gene>
    <name evidence="1" type="ORF">Taro_037959</name>
</gene>
<keyword evidence="2" id="KW-1185">Reference proteome</keyword>
<sequence length="56" mass="6782">ELRLRKVNKYCLLGHLSKEVGWTYCDIVRIRDFISIRTWWAGHHLVSSDNLFKLFF</sequence>
<dbReference type="Proteomes" id="UP000652761">
    <property type="component" value="Unassembled WGS sequence"/>
</dbReference>
<evidence type="ECO:0000313" key="2">
    <source>
        <dbReference type="Proteomes" id="UP000652761"/>
    </source>
</evidence>
<comment type="caution">
    <text evidence="1">The sequence shown here is derived from an EMBL/GenBank/DDBJ whole genome shotgun (WGS) entry which is preliminary data.</text>
</comment>
<evidence type="ECO:0000313" key="1">
    <source>
        <dbReference type="EMBL" id="MQM05150.1"/>
    </source>
</evidence>
<accession>A0A843WR91</accession>